<evidence type="ECO:0000313" key="3">
    <source>
        <dbReference type="Proteomes" id="UP000231292"/>
    </source>
</evidence>
<accession>A0A2G9YKB0</accession>
<feature type="signal peptide" evidence="1">
    <location>
        <begin position="1"/>
        <end position="25"/>
    </location>
</feature>
<name>A0A2G9YKB0_9BACT</name>
<comment type="caution">
    <text evidence="2">The sequence shown here is derived from an EMBL/GenBank/DDBJ whole genome shotgun (WGS) entry which is preliminary data.</text>
</comment>
<dbReference type="Pfam" id="PF06834">
    <property type="entry name" value="TraU"/>
    <property type="match status" value="1"/>
</dbReference>
<evidence type="ECO:0008006" key="4">
    <source>
        <dbReference type="Google" id="ProtNLM"/>
    </source>
</evidence>
<feature type="chain" id="PRO_5013574140" description="TraU family protein" evidence="1">
    <location>
        <begin position="26"/>
        <end position="303"/>
    </location>
</feature>
<dbReference type="InterPro" id="IPR009649">
    <property type="entry name" value="TraU"/>
</dbReference>
<evidence type="ECO:0000313" key="2">
    <source>
        <dbReference type="EMBL" id="PIP19664.1"/>
    </source>
</evidence>
<keyword evidence="1" id="KW-0732">Signal</keyword>
<protein>
    <recommendedName>
        <fullName evidence="4">TraU family protein</fullName>
    </recommendedName>
</protein>
<gene>
    <name evidence="2" type="ORF">COX41_01675</name>
</gene>
<dbReference type="Proteomes" id="UP000231292">
    <property type="component" value="Unassembled WGS sequence"/>
</dbReference>
<dbReference type="AlphaFoldDB" id="A0A2G9YKB0"/>
<reference evidence="2 3" key="1">
    <citation type="submission" date="2017-09" db="EMBL/GenBank/DDBJ databases">
        <title>Depth-based differentiation of microbial function through sediment-hosted aquifers and enrichment of novel symbionts in the deep terrestrial subsurface.</title>
        <authorList>
            <person name="Probst A.J."/>
            <person name="Ladd B."/>
            <person name="Jarett J.K."/>
            <person name="Geller-Mcgrath D.E."/>
            <person name="Sieber C.M."/>
            <person name="Emerson J.B."/>
            <person name="Anantharaman K."/>
            <person name="Thomas B.C."/>
            <person name="Malmstrom R."/>
            <person name="Stieglmeier M."/>
            <person name="Klingl A."/>
            <person name="Woyke T."/>
            <person name="Ryan C.M."/>
            <person name="Banfield J.F."/>
        </authorList>
    </citation>
    <scope>NUCLEOTIDE SEQUENCE [LARGE SCALE GENOMIC DNA]</scope>
    <source>
        <strain evidence="2">CG23_combo_of_CG06-09_8_20_14_all_41_10</strain>
    </source>
</reference>
<proteinExistence type="predicted"/>
<evidence type="ECO:0000256" key="1">
    <source>
        <dbReference type="SAM" id="SignalP"/>
    </source>
</evidence>
<dbReference type="EMBL" id="PCRK01000029">
    <property type="protein sequence ID" value="PIP19664.1"/>
    <property type="molecule type" value="Genomic_DNA"/>
</dbReference>
<organism evidence="2 3">
    <name type="scientific">Candidatus Sherwoodlollariibacterium unditelluris</name>
    <dbReference type="NCBI Taxonomy" id="1974757"/>
    <lineage>
        <taxon>Bacteria</taxon>
        <taxon>Pseudomonadati</taxon>
        <taxon>Candidatus Omnitrophota</taxon>
        <taxon>Candidatus Sherwoodlollariibacterium</taxon>
    </lineage>
</organism>
<sequence length="303" mass="33115">MNSRCRRFFSFILLFSFLLAGKAFALEVSDILGLVSWNCIDLRVIGVCFKPPGIPGIVIMYWEPVLLIETVKRPGDTVIESLKPVIADFAAQGTKNLMSGVIGLAVPVSSGSSSGKLSGTNLQFNEAHVYEFPFRDEIMSSIDMQCPDKLPTGSFIKYFSELDSLEWRIGAVEALHPKSIASAASGLTCAATGAFLDDLCMGFWGATYPRRGFITHQSEVVGSAVAVVRAISIASLLGSTSHIVLETTGFIPSFESDKLELIYPNPSGCIKIGQNPISWESGKLSLSGKYLWVYWRRRICCIY</sequence>